<reference evidence="4" key="1">
    <citation type="journal article" date="2019" name="Int. J. Syst. Evol. Microbiol.">
        <title>The Global Catalogue of Microorganisms (GCM) 10K type strain sequencing project: providing services to taxonomists for standard genome sequencing and annotation.</title>
        <authorList>
            <consortium name="The Broad Institute Genomics Platform"/>
            <consortium name="The Broad Institute Genome Sequencing Center for Infectious Disease"/>
            <person name="Wu L."/>
            <person name="Ma J."/>
        </authorList>
    </citation>
    <scope>NUCLEOTIDE SEQUENCE [LARGE SCALE GENOMIC DNA]</scope>
    <source>
        <strain evidence="4">JCM 19134</strain>
    </source>
</reference>
<dbReference type="AlphaFoldDB" id="A0AAV3TWT6"/>
<comment type="caution">
    <text evidence="3">The sequence shown here is derived from an EMBL/GenBank/DDBJ whole genome shotgun (WGS) entry which is preliminary data.</text>
</comment>
<keyword evidence="1" id="KW-1133">Transmembrane helix</keyword>
<protein>
    <submittedName>
        <fullName evidence="3">TPM domain-containing protein</fullName>
    </submittedName>
</protein>
<evidence type="ECO:0000259" key="2">
    <source>
        <dbReference type="Pfam" id="PF04536"/>
    </source>
</evidence>
<feature type="transmembrane region" description="Helical" evidence="1">
    <location>
        <begin position="72"/>
        <end position="94"/>
    </location>
</feature>
<keyword evidence="1" id="KW-0812">Transmembrane</keyword>
<keyword evidence="1" id="KW-0472">Membrane</keyword>
<dbReference type="PANTHER" id="PTHR30373">
    <property type="entry name" value="UPF0603 PROTEIN YGCG"/>
    <property type="match status" value="1"/>
</dbReference>
<feature type="domain" description="TPM" evidence="2">
    <location>
        <begin position="96"/>
        <end position="182"/>
    </location>
</feature>
<accession>A0AAV3TWT6</accession>
<dbReference type="InterPro" id="IPR007621">
    <property type="entry name" value="TPM_dom"/>
</dbReference>
<dbReference type="Proteomes" id="UP001409585">
    <property type="component" value="Unassembled WGS sequence"/>
</dbReference>
<evidence type="ECO:0000256" key="1">
    <source>
        <dbReference type="SAM" id="Phobius"/>
    </source>
</evidence>
<sequence length="204" mass="23368">MALLSDAEMQKVARAIHDVERKTDAELVTVLAPRSDNYLYIPTLIAAVLALLSPLVLQWLPPWLSSGEILVLQWFVFIVLALVFRIPGIVRWLIPPRVKAYRAENMARRQFLENNLHHTENGVGVLIFVSELEHYIEIIADRGISQHVPNDRWSEIIQRFVKSVKEGDTAEGFVRCIQQCGEYLERHCPATQEKDELPNHLVVL</sequence>
<name>A0AAV3TWT6_9ALTE</name>
<dbReference type="EMBL" id="BAABLX010000001">
    <property type="protein sequence ID" value="GAA4929257.1"/>
    <property type="molecule type" value="Genomic_DNA"/>
</dbReference>
<dbReference type="RefSeq" id="WP_345415413.1">
    <property type="nucleotide sequence ID" value="NZ_AP031496.1"/>
</dbReference>
<dbReference type="Gene3D" id="3.10.310.50">
    <property type="match status" value="1"/>
</dbReference>
<gene>
    <name evidence="3" type="ORF">GCM10025791_01150</name>
</gene>
<dbReference type="Pfam" id="PF04536">
    <property type="entry name" value="TPM_phosphatase"/>
    <property type="match status" value="1"/>
</dbReference>
<dbReference type="PANTHER" id="PTHR30373:SF8">
    <property type="entry name" value="BLL7265 PROTEIN"/>
    <property type="match status" value="1"/>
</dbReference>
<evidence type="ECO:0000313" key="3">
    <source>
        <dbReference type="EMBL" id="GAA4929257.1"/>
    </source>
</evidence>
<feature type="transmembrane region" description="Helical" evidence="1">
    <location>
        <begin position="38"/>
        <end position="60"/>
    </location>
</feature>
<organism evidence="3 4">
    <name type="scientific">Halioxenophilus aromaticivorans</name>
    <dbReference type="NCBI Taxonomy" id="1306992"/>
    <lineage>
        <taxon>Bacteria</taxon>
        <taxon>Pseudomonadati</taxon>
        <taxon>Pseudomonadota</taxon>
        <taxon>Gammaproteobacteria</taxon>
        <taxon>Alteromonadales</taxon>
        <taxon>Alteromonadaceae</taxon>
        <taxon>Halioxenophilus</taxon>
    </lineage>
</organism>
<evidence type="ECO:0000313" key="4">
    <source>
        <dbReference type="Proteomes" id="UP001409585"/>
    </source>
</evidence>
<keyword evidence="4" id="KW-1185">Reference proteome</keyword>
<proteinExistence type="predicted"/>